<keyword evidence="1" id="KW-0472">Membrane</keyword>
<accession>A0A403T517</accession>
<evidence type="ECO:0000313" key="3">
    <source>
        <dbReference type="EMBL" id="MMS78845.1"/>
    </source>
</evidence>
<gene>
    <name evidence="3" type="ORF">D9O31_20520</name>
</gene>
<dbReference type="InterPro" id="IPR055592">
    <property type="entry name" value="DUF7168"/>
</dbReference>
<name>A0A403T517_SALER</name>
<comment type="caution">
    <text evidence="3">The sequence shown here is derived from an EMBL/GenBank/DDBJ whole genome shotgun (WGS) entry which is preliminary data.</text>
</comment>
<evidence type="ECO:0000256" key="1">
    <source>
        <dbReference type="SAM" id="Phobius"/>
    </source>
</evidence>
<keyword evidence="1" id="KW-0812">Transmembrane</keyword>
<feature type="domain" description="DUF7168" evidence="2">
    <location>
        <begin position="87"/>
        <end position="189"/>
    </location>
</feature>
<dbReference type="AlphaFoldDB" id="A0A403T517"/>
<dbReference type="Proteomes" id="UP000839526">
    <property type="component" value="Unassembled WGS sequence"/>
</dbReference>
<reference evidence="3 4" key="1">
    <citation type="submission" date="2018-10" db="EMBL/GenBank/DDBJ databases">
        <authorList>
            <consortium name="PulseNet: The National Subtyping Network for Foodborne Disease Surveillance"/>
            <person name="Tarr C.L."/>
            <person name="Trees E."/>
            <person name="Katz L.S."/>
            <person name="Carleton-Romer H.A."/>
            <person name="Stroika S."/>
            <person name="Kucerova Z."/>
            <person name="Roache K.F."/>
            <person name="Sabol A.L."/>
            <person name="Besser J."/>
            <person name="Gerner-Smidt P."/>
        </authorList>
    </citation>
    <scope>NUCLEOTIDE SEQUENCE [LARGE SCALE GENOMIC DNA]</scope>
    <source>
        <strain evidence="3 4">PNUSAS052121</strain>
    </source>
</reference>
<evidence type="ECO:0000313" key="4">
    <source>
        <dbReference type="Proteomes" id="UP000839526"/>
    </source>
</evidence>
<protein>
    <recommendedName>
        <fullName evidence="2">DUF7168 domain-containing protein</fullName>
    </recommendedName>
</protein>
<dbReference type="Pfam" id="PF23771">
    <property type="entry name" value="DUF7168"/>
    <property type="match status" value="1"/>
</dbReference>
<proteinExistence type="predicted"/>
<dbReference type="EMBL" id="RWAH01000024">
    <property type="protein sequence ID" value="MMS78845.1"/>
    <property type="molecule type" value="Genomic_DNA"/>
</dbReference>
<keyword evidence="1" id="KW-1133">Transmembrane helix</keyword>
<sequence length="240" mass="27192">MSEKEADLTLTFTPRQIPESEPAVALFSRIKTMAKSADSKGSLHEVTVVLCRVQHLIKESGPGDSDSVPASDREFTCHHCPCDARVIPGWLSALTAVACLVTGCHWYFGRRRDNSGKPRRTVTFCGRGELAEVTECLFTLLCRQMWRDLDIWRRDSEYFHLKTAATRNRTDEWRRGWTAGIWSALLEHDTPPGEQNIPGPRQDCHHCRRWYQPLTGTAAVIRETGPHSCLFPAGNRHTHI</sequence>
<evidence type="ECO:0000259" key="2">
    <source>
        <dbReference type="Pfam" id="PF23771"/>
    </source>
</evidence>
<feature type="transmembrane region" description="Helical" evidence="1">
    <location>
        <begin position="87"/>
        <end position="108"/>
    </location>
</feature>
<organism evidence="3 4">
    <name type="scientific">Salmonella enterica</name>
    <name type="common">Salmonella choleraesuis</name>
    <dbReference type="NCBI Taxonomy" id="28901"/>
    <lineage>
        <taxon>Bacteria</taxon>
        <taxon>Pseudomonadati</taxon>
        <taxon>Pseudomonadota</taxon>
        <taxon>Gammaproteobacteria</taxon>
        <taxon>Enterobacterales</taxon>
        <taxon>Enterobacteriaceae</taxon>
        <taxon>Salmonella</taxon>
    </lineage>
</organism>